<dbReference type="Proteomes" id="UP001301797">
    <property type="component" value="Chromosome"/>
</dbReference>
<dbReference type="KEGG" id="mefw:F1737_02900"/>
<evidence type="ECO:0000256" key="1">
    <source>
        <dbReference type="HAMAP-Rule" id="MF_01089"/>
    </source>
</evidence>
<sequence>MIEIHLDGTKMELEDGAKLGSIIPDLPHLHSVAIIKPSKTKEQKTQNIKLTTSAGEVIIELTKEGQEIISEDFFKKISNKNNLENFLELKWSDRQTASFGPFESEIISEKKPFRYTKGDVIIGCGGYDKENSYLIFSKITHSADHGAAKKGGVIGKIVSGRSVLERWKIGDSINSAERIISREDTKNAFVTKDRNLVLETGMEIISYVSVIANGYSNDKIDTSTSESVEHMLLTFSGNEFAIDLNSSVFAMDERMKKSIVKQEAKKSRLEGTVTVRTSGKQIGSIYIYTKDIPGSPNHTVTGQINHGIELVKLAARGDKFTIKTTPEQIDLRGLAISKAIQIAEERGIKVTIDGDADNSVVTDHSPKTTLEILDKGEVRLLTVPLSNVITIRLDDENAPRTCGIFREVTGLRWYKIGKMPMIFKFEDVYLFNPKVSTKITITNENTPKGEVPANTLAMTNDSRKSAGMVGMRMSPNSEFGPTSEPLPATNIIGEVIESEKLKDIKEGDIVYLREME</sequence>
<dbReference type="EMBL" id="CP043875">
    <property type="protein sequence ID" value="WOF15710.1"/>
    <property type="molecule type" value="Genomic_DNA"/>
</dbReference>
<evidence type="ECO:0000259" key="2">
    <source>
        <dbReference type="Pfam" id="PF26548"/>
    </source>
</evidence>
<accession>A0AA97FA73</accession>
<organism evidence="3 4">
    <name type="scientific">Methanochimaera problematica</name>
    <dbReference type="NCBI Taxonomy" id="2609417"/>
    <lineage>
        <taxon>Archaea</taxon>
        <taxon>Methanobacteriati</taxon>
        <taxon>Methanobacteriota</taxon>
        <taxon>Stenosarchaea group</taxon>
        <taxon>Methanomicrobia</taxon>
        <taxon>Methanomicrobiales</taxon>
        <taxon>Methanomicrobiaceae</taxon>
        <taxon>Methanochimaera</taxon>
    </lineage>
</organism>
<name>A0AA97FA73_9EURY</name>
<proteinExistence type="inferred from homology"/>
<evidence type="ECO:0000313" key="4">
    <source>
        <dbReference type="Proteomes" id="UP001301797"/>
    </source>
</evidence>
<dbReference type="PIRSF" id="PIRSF005852">
    <property type="entry name" value="UCP005852"/>
    <property type="match status" value="1"/>
</dbReference>
<dbReference type="HAMAP" id="MF_01089">
    <property type="entry name" value="UPF0288"/>
    <property type="match status" value="1"/>
</dbReference>
<keyword evidence="4" id="KW-1185">Reference proteome</keyword>
<protein>
    <recommendedName>
        <fullName evidence="1">UPF0288 protein F1737_02900</fullName>
    </recommendedName>
</protein>
<dbReference type="GeneID" id="85229083"/>
<dbReference type="Pfam" id="PF26548">
    <property type="entry name" value="DUF8179"/>
    <property type="match status" value="1"/>
</dbReference>
<dbReference type="InterPro" id="IPR058492">
    <property type="entry name" value="DUF8179"/>
</dbReference>
<gene>
    <name evidence="3" type="ORF">F1737_02900</name>
</gene>
<dbReference type="NCBIfam" id="TIGR03268">
    <property type="entry name" value="methan_mark_3"/>
    <property type="match status" value="1"/>
</dbReference>
<feature type="domain" description="Putative peptidyl-prolyl cis-trans isomerase" evidence="2">
    <location>
        <begin position="389"/>
        <end position="514"/>
    </location>
</feature>
<comment type="similarity">
    <text evidence="1">Belongs to the UPF0288 family.</text>
</comment>
<dbReference type="AlphaFoldDB" id="A0AA97FA73"/>
<evidence type="ECO:0000313" key="3">
    <source>
        <dbReference type="EMBL" id="WOF15710.1"/>
    </source>
</evidence>
<dbReference type="RefSeq" id="WP_317137284.1">
    <property type="nucleotide sequence ID" value="NZ_CP043875.1"/>
</dbReference>
<dbReference type="InterPro" id="IPR016466">
    <property type="entry name" value="Methan_mark_3"/>
</dbReference>
<reference evidence="3 4" key="1">
    <citation type="submission" date="2019-09" db="EMBL/GenBank/DDBJ databases">
        <title>The complete genome of Methanoplanus sp. FWC-SCC4.</title>
        <authorList>
            <person name="Chen S.-C."/>
            <person name="Zhou Y.-Z."/>
            <person name="Lai M.-C."/>
        </authorList>
    </citation>
    <scope>NUCLEOTIDE SEQUENCE [LARGE SCALE GENOMIC DNA]</scope>
    <source>
        <strain evidence="3 4">FWC-SCC4</strain>
    </source>
</reference>